<sequence>MKEAPAAPLLKDGFDAATVRAIAEAVAAAHPGFAADRFTAHCLDGFAALSLMARVHRVAQALHAHLALPFGPAVAVLRQAMGEPGPSRRAPEGITVFRHAPYLQFVAEAGLGEPEAALDALEWMTRHFTGEFAIRPFLQHHLERTLARMQRWCAHPDARVRRLASEGARPLLPWGRRVAQLIAQPALTVPLIDALAGDPDEVVRRSAANHLNDLSRLDAALALEVARRWQARALPDGGRTLQRALRTLVKQGRPEALALLGYAVDAPFVLEEFELDRREVPIGGRLVLCFALRCAPGRGGRACVDYAIGYASGNGRPRRKVFKGTVRELPGGAVQRFAFARDFVVRSTRRLYSGAHRAEVLVNGRVLGALDFELTDGGA</sequence>
<evidence type="ECO:0000313" key="2">
    <source>
        <dbReference type="Proteomes" id="UP000239406"/>
    </source>
</evidence>
<dbReference type="OrthoDB" id="9797162at2"/>
<dbReference type="SUPFAM" id="SSF48371">
    <property type="entry name" value="ARM repeat"/>
    <property type="match status" value="1"/>
</dbReference>
<reference evidence="1 2" key="1">
    <citation type="submission" date="2018-02" db="EMBL/GenBank/DDBJ databases">
        <title>Reclassifiation of [Polyangium] brachysporum DSM 7029 as Guopingzhaonella breviflexa gen. nov., sp. nov., a member of the family Comamonadaceae.</title>
        <authorList>
            <person name="Tang B."/>
        </authorList>
    </citation>
    <scope>NUCLEOTIDE SEQUENCE [LARGE SCALE GENOMIC DNA]</scope>
    <source>
        <strain evidence="1 2">DSM 15344</strain>
    </source>
</reference>
<name>A0A2S5T3W3_9BURK</name>
<protein>
    <submittedName>
        <fullName evidence="1">DNA alkylation repair protein</fullName>
    </submittedName>
</protein>
<dbReference type="EMBL" id="PSNY01000010">
    <property type="protein sequence ID" value="PPE69673.1"/>
    <property type="molecule type" value="Genomic_DNA"/>
</dbReference>
<dbReference type="AlphaFoldDB" id="A0A2S5T3W3"/>
<accession>A0A2S5T3W3</accession>
<dbReference type="Proteomes" id="UP000239406">
    <property type="component" value="Unassembled WGS sequence"/>
</dbReference>
<evidence type="ECO:0000313" key="1">
    <source>
        <dbReference type="EMBL" id="PPE69673.1"/>
    </source>
</evidence>
<comment type="caution">
    <text evidence="1">The sequence shown here is derived from an EMBL/GenBank/DDBJ whole genome shotgun (WGS) entry which is preliminary data.</text>
</comment>
<organism evidence="1 2">
    <name type="scientific">Caldimonas thermodepolymerans</name>
    <dbReference type="NCBI Taxonomy" id="215580"/>
    <lineage>
        <taxon>Bacteria</taxon>
        <taxon>Pseudomonadati</taxon>
        <taxon>Pseudomonadota</taxon>
        <taxon>Betaproteobacteria</taxon>
        <taxon>Burkholderiales</taxon>
        <taxon>Sphaerotilaceae</taxon>
        <taxon>Caldimonas</taxon>
    </lineage>
</organism>
<dbReference type="Gene3D" id="1.25.40.290">
    <property type="entry name" value="ARM repeat domains"/>
    <property type="match status" value="1"/>
</dbReference>
<dbReference type="InterPro" id="IPR016024">
    <property type="entry name" value="ARM-type_fold"/>
</dbReference>
<dbReference type="RefSeq" id="WP_104357709.1">
    <property type="nucleotide sequence ID" value="NZ_CALFFA010000041.1"/>
</dbReference>
<gene>
    <name evidence="1" type="ORF">C1702_10780</name>
</gene>
<proteinExistence type="predicted"/>
<keyword evidence="2" id="KW-1185">Reference proteome</keyword>